<organism evidence="1 2">
    <name type="scientific">Paramecium primaurelia</name>
    <dbReference type="NCBI Taxonomy" id="5886"/>
    <lineage>
        <taxon>Eukaryota</taxon>
        <taxon>Sar</taxon>
        <taxon>Alveolata</taxon>
        <taxon>Ciliophora</taxon>
        <taxon>Intramacronucleata</taxon>
        <taxon>Oligohymenophorea</taxon>
        <taxon>Peniculida</taxon>
        <taxon>Parameciidae</taxon>
        <taxon>Paramecium</taxon>
    </lineage>
</organism>
<dbReference type="Proteomes" id="UP000688137">
    <property type="component" value="Unassembled WGS sequence"/>
</dbReference>
<evidence type="ECO:0000313" key="1">
    <source>
        <dbReference type="EMBL" id="CAD8116659.1"/>
    </source>
</evidence>
<dbReference type="AlphaFoldDB" id="A0A8S1QM07"/>
<dbReference type="EMBL" id="CAJJDM010000185">
    <property type="protein sequence ID" value="CAD8116659.1"/>
    <property type="molecule type" value="Genomic_DNA"/>
</dbReference>
<keyword evidence="2" id="KW-1185">Reference proteome</keyword>
<sequence>MKYFSGLIYFFISIGSNTERRKSQVDYGNMGVIVYYLIQLLGQVFSQFESKSIVFFENDYLAKIGQYSSIPFTMIVIHYDPITKNYVLLYFWGNIFHLCNNNFVNYIQTTINKQFCQQIYKILFQELLMVLLNTIS</sequence>
<reference evidence="1" key="1">
    <citation type="submission" date="2021-01" db="EMBL/GenBank/DDBJ databases">
        <authorList>
            <consortium name="Genoscope - CEA"/>
            <person name="William W."/>
        </authorList>
    </citation>
    <scope>NUCLEOTIDE SEQUENCE</scope>
</reference>
<comment type="caution">
    <text evidence="1">The sequence shown here is derived from an EMBL/GenBank/DDBJ whole genome shotgun (WGS) entry which is preliminary data.</text>
</comment>
<gene>
    <name evidence="1" type="ORF">PPRIM_AZ9-3.1.T1760026</name>
</gene>
<name>A0A8S1QM07_PARPR</name>
<proteinExistence type="predicted"/>
<evidence type="ECO:0000313" key="2">
    <source>
        <dbReference type="Proteomes" id="UP000688137"/>
    </source>
</evidence>
<protein>
    <submittedName>
        <fullName evidence="1">Uncharacterized protein</fullName>
    </submittedName>
</protein>
<accession>A0A8S1QM07</accession>